<name>A0AAU7DJ06_9BACT</name>
<evidence type="ECO:0008006" key="2">
    <source>
        <dbReference type="Google" id="ProtNLM"/>
    </source>
</evidence>
<dbReference type="RefSeq" id="WP_348262844.1">
    <property type="nucleotide sequence ID" value="NZ_CP121196.1"/>
</dbReference>
<accession>A0AAU7DJ06</accession>
<protein>
    <recommendedName>
        <fullName evidence="2">Helix-turn-helix domain-containing protein</fullName>
    </recommendedName>
</protein>
<evidence type="ECO:0000313" key="1">
    <source>
        <dbReference type="EMBL" id="XBH17620.1"/>
    </source>
</evidence>
<reference evidence="1" key="1">
    <citation type="submission" date="2023-03" db="EMBL/GenBank/DDBJ databases">
        <title>Edaphobacter sp.</title>
        <authorList>
            <person name="Huber K.J."/>
            <person name="Papendorf J."/>
            <person name="Pilke C."/>
            <person name="Bunk B."/>
            <person name="Sproeer C."/>
            <person name="Pester M."/>
        </authorList>
    </citation>
    <scope>NUCLEOTIDE SEQUENCE</scope>
    <source>
        <strain evidence="1">DSM 110680</strain>
    </source>
</reference>
<organism evidence="1">
    <name type="scientific">Telmatobacter sp. DSM 110680</name>
    <dbReference type="NCBI Taxonomy" id="3036704"/>
    <lineage>
        <taxon>Bacteria</taxon>
        <taxon>Pseudomonadati</taxon>
        <taxon>Acidobacteriota</taxon>
        <taxon>Terriglobia</taxon>
        <taxon>Terriglobales</taxon>
        <taxon>Acidobacteriaceae</taxon>
        <taxon>Telmatobacter</taxon>
    </lineage>
</organism>
<dbReference type="EMBL" id="CP121196">
    <property type="protein sequence ID" value="XBH17620.1"/>
    <property type="molecule type" value="Genomic_DNA"/>
</dbReference>
<proteinExistence type="predicted"/>
<dbReference type="AlphaFoldDB" id="A0AAU7DJ06"/>
<gene>
    <name evidence="1" type="ORF">P8935_24015</name>
</gene>
<sequence length="138" mass="15688">MKETANYLSMSQSQILFFSLHINPIQNCSGPRSTFETVRNHAHRKPRTSAWLGLENTGWFDRASMSKDASILIQHECTGDGSCDFILTPPEIAFLLRVPASWVYQHKAVLPLFNIGRYVRCRCGQLRSFLRAIGEQNS</sequence>